<evidence type="ECO:0000313" key="1">
    <source>
        <dbReference type="EMBL" id="TGL61256.1"/>
    </source>
</evidence>
<gene>
    <name evidence="1" type="ORF">EHQ58_05625</name>
</gene>
<dbReference type="GO" id="GO:0008237">
    <property type="term" value="F:metallopeptidase activity"/>
    <property type="evidence" value="ECO:0007669"/>
    <property type="project" value="InterPro"/>
</dbReference>
<proteinExistence type="predicted"/>
<evidence type="ECO:0000313" key="2">
    <source>
        <dbReference type="Proteomes" id="UP000297693"/>
    </source>
</evidence>
<reference evidence="1" key="1">
    <citation type="journal article" date="2019" name="PLoS Negl. Trop. Dis.">
        <title>Revisiting the worldwide diversity of Leptospira species in the environment.</title>
        <authorList>
            <person name="Vincent A.T."/>
            <person name="Schiettekatte O."/>
            <person name="Bourhy P."/>
            <person name="Veyrier F.J."/>
            <person name="Picardeau M."/>
        </authorList>
    </citation>
    <scope>NUCLEOTIDE SEQUENCE [LARGE SCALE GENOMIC DNA]</scope>
    <source>
        <strain evidence="1">201702476</strain>
    </source>
</reference>
<accession>A0A4R9K6R1</accession>
<dbReference type="AlphaFoldDB" id="A0A4R9K6R1"/>
<dbReference type="OrthoDB" id="8699919at2"/>
<sequence length="343" mass="39001">MRKFTLPLYILFLLPILLVNCRAKDVVIPDNPYASWSLREPGLQRRSLNFPLGEEWDARSQPLDQMRRETLIAINEIDGIKDRPIASDHAQDFISKLSGIKKSFPEKVNEQFNKYVFAIYFVKNLGSSALSGIIRYNKDPIGGIIFIDTDWLGKPANEWATAKEKTVFSFGSGEDLKLVLEKEENNTVSNALAFILLHEFGHIISIVDNVSPDYSLPKRDFRSFPFFKDIWLSEVESEHDSELTDKKKIKFYSKGMIPFGSEGIKLYSELEDTPFVTLYASTNADDTFAEAYASYVHVVLQGKPYEVHAINGSESKLIFENGISRSSGKSQRLFLNKIFGIKE</sequence>
<dbReference type="InterPro" id="IPR024079">
    <property type="entry name" value="MetalloPept_cat_dom_sf"/>
</dbReference>
<dbReference type="RefSeq" id="WP_135622897.1">
    <property type="nucleotide sequence ID" value="NZ_RQGD01000020.1"/>
</dbReference>
<dbReference type="EMBL" id="RQGD01000020">
    <property type="protein sequence ID" value="TGL61256.1"/>
    <property type="molecule type" value="Genomic_DNA"/>
</dbReference>
<dbReference type="Proteomes" id="UP000297693">
    <property type="component" value="Unassembled WGS sequence"/>
</dbReference>
<keyword evidence="2" id="KW-1185">Reference proteome</keyword>
<comment type="caution">
    <text evidence="1">The sequence shown here is derived from an EMBL/GenBank/DDBJ whole genome shotgun (WGS) entry which is preliminary data.</text>
</comment>
<name>A0A4R9K6R1_9LEPT</name>
<dbReference type="Gene3D" id="3.40.390.10">
    <property type="entry name" value="Collagenase (Catalytic Domain)"/>
    <property type="match status" value="1"/>
</dbReference>
<protein>
    <submittedName>
        <fullName evidence="1">Uncharacterized protein</fullName>
    </submittedName>
</protein>
<organism evidence="1 2">
    <name type="scientific">Leptospira ognonensis</name>
    <dbReference type="NCBI Taxonomy" id="2484945"/>
    <lineage>
        <taxon>Bacteria</taxon>
        <taxon>Pseudomonadati</taxon>
        <taxon>Spirochaetota</taxon>
        <taxon>Spirochaetia</taxon>
        <taxon>Leptospirales</taxon>
        <taxon>Leptospiraceae</taxon>
        <taxon>Leptospira</taxon>
    </lineage>
</organism>